<proteinExistence type="predicted"/>
<reference evidence="3" key="1">
    <citation type="submission" date="2018-08" db="EMBL/GenBank/DDBJ databases">
        <authorList>
            <person name="Hornung B."/>
        </authorList>
    </citation>
    <scope>NUCLEOTIDE SEQUENCE [LARGE SCALE GENOMIC DNA]</scope>
</reference>
<dbReference type="CDD" id="cd04196">
    <property type="entry name" value="GT_2_like_d"/>
    <property type="match status" value="1"/>
</dbReference>
<feature type="domain" description="Glycosyltransferase 2-like" evidence="1">
    <location>
        <begin position="21"/>
        <end position="186"/>
    </location>
</feature>
<dbReference type="InterPro" id="IPR050834">
    <property type="entry name" value="Glycosyltransf_2"/>
</dbReference>
<name>A0A383S3E0_9ACTN</name>
<dbReference type="GO" id="GO:0016740">
    <property type="term" value="F:transferase activity"/>
    <property type="evidence" value="ECO:0007669"/>
    <property type="project" value="UniProtKB-KW"/>
</dbReference>
<dbReference type="PANTHER" id="PTHR43685:SF11">
    <property type="entry name" value="GLYCOSYLTRANSFERASE TAGX-RELATED"/>
    <property type="match status" value="1"/>
</dbReference>
<keyword evidence="2" id="KW-0808">Transferase</keyword>
<gene>
    <name evidence="2" type="ORF">PROPAUS_0391</name>
</gene>
<evidence type="ECO:0000313" key="3">
    <source>
        <dbReference type="Proteomes" id="UP000263928"/>
    </source>
</evidence>
<dbReference type="InterPro" id="IPR029044">
    <property type="entry name" value="Nucleotide-diphossugar_trans"/>
</dbReference>
<protein>
    <submittedName>
        <fullName evidence="2">Glycosyl transferase family 2</fullName>
    </submittedName>
</protein>
<dbReference type="Gene3D" id="3.90.550.10">
    <property type="entry name" value="Spore Coat Polysaccharide Biosynthesis Protein SpsA, Chain A"/>
    <property type="match status" value="1"/>
</dbReference>
<keyword evidence="3" id="KW-1185">Reference proteome</keyword>
<dbReference type="InterPro" id="IPR001173">
    <property type="entry name" value="Glyco_trans_2-like"/>
</dbReference>
<dbReference type="PANTHER" id="PTHR43685">
    <property type="entry name" value="GLYCOSYLTRANSFERASE"/>
    <property type="match status" value="1"/>
</dbReference>
<dbReference type="Proteomes" id="UP000263928">
    <property type="component" value="Unassembled WGS sequence"/>
</dbReference>
<dbReference type="SUPFAM" id="SSF53448">
    <property type="entry name" value="Nucleotide-diphospho-sugar transferases"/>
    <property type="match status" value="1"/>
</dbReference>
<dbReference type="EMBL" id="UNQJ01000001">
    <property type="protein sequence ID" value="SYZ32510.1"/>
    <property type="molecule type" value="Genomic_DNA"/>
</dbReference>
<evidence type="ECO:0000259" key="1">
    <source>
        <dbReference type="Pfam" id="PF00535"/>
    </source>
</evidence>
<dbReference type="Pfam" id="PF00535">
    <property type="entry name" value="Glycos_transf_2"/>
    <property type="match status" value="1"/>
</dbReference>
<evidence type="ECO:0000313" key="2">
    <source>
        <dbReference type="EMBL" id="SYZ32510.1"/>
    </source>
</evidence>
<sequence>MLGRGSGNHRTDDIGMTGRVSVCMATWNGARFVEAQLASILSELGPADEVIVVDDASSDNTVELVQSISDPRVKVFPRDENKGYVRTFEEALTRAGGDYLFLSDQDDVWVPGRVRVMVQALQENQVVASNLSTLDGPERIPGPFLIKDWHVRSQDSRRNLWNLFLQLAGLQCYWGCAMAVRRDALEYLLPFPDFLIESHDQWIGLCANMAGSIVHCDERTIRRRYHGDNLTPAQPRGVLPALRSRWMLIRCLGVARLRGLGRPRMRSGCHAARSRVLG</sequence>
<organism evidence="2 3">
    <name type="scientific">Propionibacterium australiense</name>
    <dbReference type="NCBI Taxonomy" id="119981"/>
    <lineage>
        <taxon>Bacteria</taxon>
        <taxon>Bacillati</taxon>
        <taxon>Actinomycetota</taxon>
        <taxon>Actinomycetes</taxon>
        <taxon>Propionibacteriales</taxon>
        <taxon>Propionibacteriaceae</taxon>
        <taxon>Propionibacterium</taxon>
    </lineage>
</organism>
<dbReference type="AlphaFoldDB" id="A0A383S3E0"/>
<accession>A0A383S3E0</accession>